<comment type="caution">
    <text evidence="2">The sequence shown here is derived from an EMBL/GenBank/DDBJ whole genome shotgun (WGS) entry which is preliminary data.</text>
</comment>
<reference evidence="2 3" key="1">
    <citation type="submission" date="2017-12" db="EMBL/GenBank/DDBJ databases">
        <title>Comparative genomics of Botrytis spp.</title>
        <authorList>
            <person name="Valero-Jimenez C.A."/>
            <person name="Tapia P."/>
            <person name="Veloso J."/>
            <person name="Silva-Moreno E."/>
            <person name="Staats M."/>
            <person name="Valdes J.H."/>
            <person name="Van Kan J.A.L."/>
        </authorList>
    </citation>
    <scope>NUCLEOTIDE SEQUENCE [LARGE SCALE GENOMIC DNA]</scope>
    <source>
        <strain evidence="2 3">Be9601</strain>
    </source>
</reference>
<feature type="signal peptide" evidence="1">
    <location>
        <begin position="1"/>
        <end position="24"/>
    </location>
</feature>
<feature type="chain" id="PRO_5021508685" evidence="1">
    <location>
        <begin position="25"/>
        <end position="256"/>
    </location>
</feature>
<accession>A0A4Z1IAF3</accession>
<dbReference type="Proteomes" id="UP000297229">
    <property type="component" value="Unassembled WGS sequence"/>
</dbReference>
<organism evidence="2 3">
    <name type="scientific">Botrytis elliptica</name>
    <dbReference type="NCBI Taxonomy" id="278938"/>
    <lineage>
        <taxon>Eukaryota</taxon>
        <taxon>Fungi</taxon>
        <taxon>Dikarya</taxon>
        <taxon>Ascomycota</taxon>
        <taxon>Pezizomycotina</taxon>
        <taxon>Leotiomycetes</taxon>
        <taxon>Helotiales</taxon>
        <taxon>Sclerotiniaceae</taxon>
        <taxon>Botrytis</taxon>
    </lineage>
</organism>
<dbReference type="EMBL" id="PQXM01001391">
    <property type="protein sequence ID" value="TGO56522.1"/>
    <property type="molecule type" value="Genomic_DNA"/>
</dbReference>
<evidence type="ECO:0000256" key="1">
    <source>
        <dbReference type="SAM" id="SignalP"/>
    </source>
</evidence>
<dbReference type="AlphaFoldDB" id="A0A4Z1IAF3"/>
<evidence type="ECO:0000313" key="3">
    <source>
        <dbReference type="Proteomes" id="UP000297229"/>
    </source>
</evidence>
<keyword evidence="1" id="KW-0732">Signal</keyword>
<gene>
    <name evidence="2" type="ORF">BELL_1393g00010</name>
</gene>
<sequence length="256" mass="28243">MASQVKFFVALCFILINVLVNVQGYEFTIGPHADVDITKFEATLTVPPFSKVGIHKIGAGCTNQTHSYAHENRLSDHNPGKWEVDMMHGNGGIATDNNILPGDKIYNTFEYNTGTHATINNVTIVPGSQGINAGQKTRTKIDVVNIPQEVPTAGKLNVVRLYFRPSAGAVWDVGPIVWENVIITSRTTDSSWCSDSWKISDDLSIAGGNKFWGEGDQTMCQYDRMTWEPKKDNIRFVGYSDQELLKLCISALALTS</sequence>
<name>A0A4Z1IAF3_9HELO</name>
<proteinExistence type="predicted"/>
<protein>
    <submittedName>
        <fullName evidence="2">Uncharacterized protein</fullName>
    </submittedName>
</protein>
<keyword evidence="3" id="KW-1185">Reference proteome</keyword>
<evidence type="ECO:0000313" key="2">
    <source>
        <dbReference type="EMBL" id="TGO56522.1"/>
    </source>
</evidence>